<dbReference type="CDD" id="cd01131">
    <property type="entry name" value="PilT"/>
    <property type="match status" value="1"/>
</dbReference>
<sequence>MNPVNYTNVLHDLLNIVVHENASDIHLSVGAHPTVRINGTLVPVDKHPVLTEEDVQGMLRAMVQPAQEQRFAETNELDIAYSMPDGSRFRVNAFVAQGAVGIVMRYIPNVIKNFDELGLPPVLETFTQRKQGLFLVVGPVGQGKTSTLAAMIERINETRNAHIMTIEDPVEFLYAPKKAHINQREVRVDTVDFPSGLNAALRQDINVLLVGEMRGLEAISTTITAAETGHLVFATLHTNSAAQTIDRIIDSFPANQQDQIRLQLSTSLIGVLSQRLLPRIQGGRVPVCELLVNTTAVANLIRERRTHEIRTAIETGSEFGMIDMNRALVDLVHHGEITVETAYANSPDPRVLERLF</sequence>
<dbReference type="PANTHER" id="PTHR30486">
    <property type="entry name" value="TWITCHING MOTILITY PROTEIN PILT"/>
    <property type="match status" value="1"/>
</dbReference>
<dbReference type="Gene3D" id="3.40.50.300">
    <property type="entry name" value="P-loop containing nucleotide triphosphate hydrolases"/>
    <property type="match status" value="1"/>
</dbReference>
<accession>A0A1F6DDF2</accession>
<dbReference type="GO" id="GO:0016887">
    <property type="term" value="F:ATP hydrolysis activity"/>
    <property type="evidence" value="ECO:0007669"/>
    <property type="project" value="InterPro"/>
</dbReference>
<dbReference type="PANTHER" id="PTHR30486:SF16">
    <property type="entry name" value="TWITCHING MOTILITY PROTEIN PILT"/>
    <property type="match status" value="1"/>
</dbReference>
<dbReference type="SUPFAM" id="SSF52540">
    <property type="entry name" value="P-loop containing nucleoside triphosphate hydrolases"/>
    <property type="match status" value="1"/>
</dbReference>
<dbReference type="EMBL" id="MFLF01000016">
    <property type="protein sequence ID" value="OGG59426.1"/>
    <property type="molecule type" value="Genomic_DNA"/>
</dbReference>
<protein>
    <submittedName>
        <fullName evidence="3">Type IV pili twitching motility protein PilT</fullName>
    </submittedName>
</protein>
<dbReference type="AlphaFoldDB" id="A0A1F6DDF2"/>
<dbReference type="Pfam" id="PF00437">
    <property type="entry name" value="T2SSE"/>
    <property type="match status" value="1"/>
</dbReference>
<dbReference type="InterPro" id="IPR027417">
    <property type="entry name" value="P-loop_NTPase"/>
</dbReference>
<comment type="similarity">
    <text evidence="1">Belongs to the GSP E family.</text>
</comment>
<dbReference type="STRING" id="1798492.A3C89_02920"/>
<dbReference type="InterPro" id="IPR006321">
    <property type="entry name" value="PilT/PilU"/>
</dbReference>
<dbReference type="Gene3D" id="3.30.450.90">
    <property type="match status" value="1"/>
</dbReference>
<dbReference type="NCBIfam" id="TIGR01420">
    <property type="entry name" value="pilT_fam"/>
    <property type="match status" value="1"/>
</dbReference>
<reference evidence="3 4" key="1">
    <citation type="journal article" date="2016" name="Nat. Commun.">
        <title>Thousands of microbial genomes shed light on interconnected biogeochemical processes in an aquifer system.</title>
        <authorList>
            <person name="Anantharaman K."/>
            <person name="Brown C.T."/>
            <person name="Hug L.A."/>
            <person name="Sharon I."/>
            <person name="Castelle C.J."/>
            <person name="Probst A.J."/>
            <person name="Thomas B.C."/>
            <person name="Singh A."/>
            <person name="Wilkins M.J."/>
            <person name="Karaoz U."/>
            <person name="Brodie E.L."/>
            <person name="Williams K.H."/>
            <person name="Hubbard S.S."/>
            <person name="Banfield J.F."/>
        </authorList>
    </citation>
    <scope>NUCLEOTIDE SEQUENCE [LARGE SCALE GENOMIC DNA]</scope>
</reference>
<evidence type="ECO:0000313" key="4">
    <source>
        <dbReference type="Proteomes" id="UP000178794"/>
    </source>
</evidence>
<comment type="caution">
    <text evidence="3">The sequence shown here is derived from an EMBL/GenBank/DDBJ whole genome shotgun (WGS) entry which is preliminary data.</text>
</comment>
<evidence type="ECO:0000256" key="1">
    <source>
        <dbReference type="ARBA" id="ARBA00006611"/>
    </source>
</evidence>
<gene>
    <name evidence="3" type="ORF">A3C89_02920</name>
</gene>
<name>A0A1F6DDF2_9BACT</name>
<dbReference type="GO" id="GO:0005524">
    <property type="term" value="F:ATP binding"/>
    <property type="evidence" value="ECO:0007669"/>
    <property type="project" value="InterPro"/>
</dbReference>
<dbReference type="InterPro" id="IPR050921">
    <property type="entry name" value="T4SS_GSP_E_ATPase"/>
</dbReference>
<feature type="domain" description="Bacterial type II secretion system protein E" evidence="2">
    <location>
        <begin position="9"/>
        <end position="279"/>
    </location>
</feature>
<organism evidence="3 4">
    <name type="scientific">Candidatus Kaiserbacteria bacterium RIFCSPHIGHO2_02_FULL_50_50</name>
    <dbReference type="NCBI Taxonomy" id="1798492"/>
    <lineage>
        <taxon>Bacteria</taxon>
        <taxon>Candidatus Kaiseribacteriota</taxon>
    </lineage>
</organism>
<evidence type="ECO:0000259" key="2">
    <source>
        <dbReference type="Pfam" id="PF00437"/>
    </source>
</evidence>
<dbReference type="Proteomes" id="UP000178794">
    <property type="component" value="Unassembled WGS sequence"/>
</dbReference>
<evidence type="ECO:0000313" key="3">
    <source>
        <dbReference type="EMBL" id="OGG59426.1"/>
    </source>
</evidence>
<proteinExistence type="inferred from homology"/>
<dbReference type="InterPro" id="IPR001482">
    <property type="entry name" value="T2SS/T4SS_dom"/>
</dbReference>